<keyword evidence="2" id="KW-1185">Reference proteome</keyword>
<reference evidence="1 2" key="1">
    <citation type="submission" date="2021-02" db="EMBL/GenBank/DDBJ databases">
        <title>Plant Genome Project.</title>
        <authorList>
            <person name="Zhang R.-G."/>
        </authorList>
    </citation>
    <scope>NUCLEOTIDE SEQUENCE [LARGE SCALE GENOMIC DNA]</scope>
    <source>
        <tissue evidence="1">Leaves</tissue>
    </source>
</reference>
<accession>A0ABQ8IHC3</accession>
<proteinExistence type="predicted"/>
<dbReference type="InterPro" id="IPR004158">
    <property type="entry name" value="DUF247_pln"/>
</dbReference>
<organism evidence="1 2">
    <name type="scientific">Xanthoceras sorbifolium</name>
    <dbReference type="NCBI Taxonomy" id="99658"/>
    <lineage>
        <taxon>Eukaryota</taxon>
        <taxon>Viridiplantae</taxon>
        <taxon>Streptophyta</taxon>
        <taxon>Embryophyta</taxon>
        <taxon>Tracheophyta</taxon>
        <taxon>Spermatophyta</taxon>
        <taxon>Magnoliopsida</taxon>
        <taxon>eudicotyledons</taxon>
        <taxon>Gunneridae</taxon>
        <taxon>Pentapetalae</taxon>
        <taxon>rosids</taxon>
        <taxon>malvids</taxon>
        <taxon>Sapindales</taxon>
        <taxon>Sapindaceae</taxon>
        <taxon>Xanthoceroideae</taxon>
        <taxon>Xanthoceras</taxon>
    </lineage>
</organism>
<dbReference type="Pfam" id="PF03140">
    <property type="entry name" value="DUF247"/>
    <property type="match status" value="1"/>
</dbReference>
<evidence type="ECO:0000313" key="2">
    <source>
        <dbReference type="Proteomes" id="UP000827721"/>
    </source>
</evidence>
<comment type="caution">
    <text evidence="1">The sequence shown here is derived from an EMBL/GenBank/DDBJ whole genome shotgun (WGS) entry which is preliminary data.</text>
</comment>
<gene>
    <name evidence="1" type="ORF">JRO89_XS02G0281700</name>
</gene>
<dbReference type="Proteomes" id="UP000827721">
    <property type="component" value="Unassembled WGS sequence"/>
</dbReference>
<name>A0ABQ8IHC3_9ROSI</name>
<protein>
    <submittedName>
        <fullName evidence="1">Uncharacterized protein</fullName>
    </submittedName>
</protein>
<sequence>MVSIGPCHHGQRTCVHVMPKSSNLKVKFLIEIFLRYSPEFESENRIFTKPGMIKEIMFNILSLENQLPIFILEDLFKLANPTLPEIYNEYSLSQYTSFSFKNICED</sequence>
<evidence type="ECO:0000313" key="1">
    <source>
        <dbReference type="EMBL" id="KAH7576045.1"/>
    </source>
</evidence>
<dbReference type="EMBL" id="JAFEMO010000002">
    <property type="protein sequence ID" value="KAH7576045.1"/>
    <property type="molecule type" value="Genomic_DNA"/>
</dbReference>